<name>A0AAW0AU88_9AGAR</name>
<protein>
    <recommendedName>
        <fullName evidence="3">Secreted protein</fullName>
    </recommendedName>
</protein>
<evidence type="ECO:0000313" key="2">
    <source>
        <dbReference type="Proteomes" id="UP001362999"/>
    </source>
</evidence>
<gene>
    <name evidence="1" type="ORF">R3P38DRAFT_2990955</name>
</gene>
<dbReference type="AlphaFoldDB" id="A0AAW0AU88"/>
<organism evidence="1 2">
    <name type="scientific">Favolaschia claudopus</name>
    <dbReference type="NCBI Taxonomy" id="2862362"/>
    <lineage>
        <taxon>Eukaryota</taxon>
        <taxon>Fungi</taxon>
        <taxon>Dikarya</taxon>
        <taxon>Basidiomycota</taxon>
        <taxon>Agaricomycotina</taxon>
        <taxon>Agaricomycetes</taxon>
        <taxon>Agaricomycetidae</taxon>
        <taxon>Agaricales</taxon>
        <taxon>Marasmiineae</taxon>
        <taxon>Mycenaceae</taxon>
        <taxon>Favolaschia</taxon>
    </lineage>
</organism>
<dbReference type="Proteomes" id="UP001362999">
    <property type="component" value="Unassembled WGS sequence"/>
</dbReference>
<keyword evidence="2" id="KW-1185">Reference proteome</keyword>
<evidence type="ECO:0000313" key="1">
    <source>
        <dbReference type="EMBL" id="KAK7016664.1"/>
    </source>
</evidence>
<comment type="caution">
    <text evidence="1">The sequence shown here is derived from an EMBL/GenBank/DDBJ whole genome shotgun (WGS) entry which is preliminary data.</text>
</comment>
<accession>A0AAW0AU88</accession>
<feature type="non-terminal residue" evidence="1">
    <location>
        <position position="74"/>
    </location>
</feature>
<dbReference type="EMBL" id="JAWWNJ010000050">
    <property type="protein sequence ID" value="KAK7016664.1"/>
    <property type="molecule type" value="Genomic_DNA"/>
</dbReference>
<proteinExistence type="predicted"/>
<evidence type="ECO:0008006" key="3">
    <source>
        <dbReference type="Google" id="ProtNLM"/>
    </source>
</evidence>
<sequence>MYSASLLCSVFTPIRCAFQLSSVVWPSSEIRVDSFYVSFSSCCCSRPVTEDGHIFSWEGMSSLAPRWLRITFIC</sequence>
<reference evidence="1 2" key="1">
    <citation type="journal article" date="2024" name="J Genomics">
        <title>Draft genome sequencing and assembly of Favolaschia claudopus CIRM-BRFM 2984 isolated from oak limbs.</title>
        <authorList>
            <person name="Navarro D."/>
            <person name="Drula E."/>
            <person name="Chaduli D."/>
            <person name="Cazenave R."/>
            <person name="Ahrendt S."/>
            <person name="Wang J."/>
            <person name="Lipzen A."/>
            <person name="Daum C."/>
            <person name="Barry K."/>
            <person name="Grigoriev I.V."/>
            <person name="Favel A."/>
            <person name="Rosso M.N."/>
            <person name="Martin F."/>
        </authorList>
    </citation>
    <scope>NUCLEOTIDE SEQUENCE [LARGE SCALE GENOMIC DNA]</scope>
    <source>
        <strain evidence="1 2">CIRM-BRFM 2984</strain>
    </source>
</reference>